<name>A0A544W1Z6_9MYCO</name>
<reference evidence="1 2" key="1">
    <citation type="submission" date="2018-10" db="EMBL/GenBank/DDBJ databases">
        <title>Draft genome of Mycobacterium hodleri strain B.</title>
        <authorList>
            <person name="Amande T.J."/>
            <person name="Mcgenity T.J."/>
        </authorList>
    </citation>
    <scope>NUCLEOTIDE SEQUENCE [LARGE SCALE GENOMIC DNA]</scope>
    <source>
        <strain evidence="1 2">B</strain>
    </source>
</reference>
<keyword evidence="2" id="KW-1185">Reference proteome</keyword>
<evidence type="ECO:0000313" key="2">
    <source>
        <dbReference type="Proteomes" id="UP000315759"/>
    </source>
</evidence>
<dbReference type="EMBL" id="VIFX01000014">
    <property type="protein sequence ID" value="TQR86230.1"/>
    <property type="molecule type" value="Genomic_DNA"/>
</dbReference>
<dbReference type="Proteomes" id="UP000315759">
    <property type="component" value="Unassembled WGS sequence"/>
</dbReference>
<gene>
    <name evidence="1" type="ORF">D8S82_13020</name>
</gene>
<protein>
    <recommendedName>
        <fullName evidence="3">Peptidase C39-like domain-containing protein</fullName>
    </recommendedName>
</protein>
<evidence type="ECO:0000313" key="1">
    <source>
        <dbReference type="EMBL" id="TQR86230.1"/>
    </source>
</evidence>
<dbReference type="RefSeq" id="WP_142552495.1">
    <property type="nucleotide sequence ID" value="NZ_VIFX01000014.1"/>
</dbReference>
<evidence type="ECO:0008006" key="3">
    <source>
        <dbReference type="Google" id="ProtNLM"/>
    </source>
</evidence>
<comment type="caution">
    <text evidence="1">The sequence shown here is derived from an EMBL/GenBank/DDBJ whole genome shotgun (WGS) entry which is preliminary data.</text>
</comment>
<accession>A0A544W1Z6</accession>
<dbReference type="AlphaFoldDB" id="A0A544W1Z6"/>
<organism evidence="1 2">
    <name type="scientific">Mycolicibacterium hodleri</name>
    <dbReference type="NCBI Taxonomy" id="49897"/>
    <lineage>
        <taxon>Bacteria</taxon>
        <taxon>Bacillati</taxon>
        <taxon>Actinomycetota</taxon>
        <taxon>Actinomycetes</taxon>
        <taxon>Mycobacteriales</taxon>
        <taxon>Mycobacteriaceae</taxon>
        <taxon>Mycolicibacterium</taxon>
    </lineage>
</organism>
<sequence>MPTPSQIIAAIQGFGANLYLTAMNQVYGLQRNLDVLRDDVANVFGIHRVVITKPLPFGTPTSTVQYYVSTNDYYSAALATVAMAYGQLTGTAPDLQGIIDQALTTNSFVYNGQTIYLGPGSTQFVKWVDSFELLQDKNVRVITRNYGTNQWSKAFNDLTNGLQNPTKAMIVPISGLVDGRTGTNLKTVVVIGVDNLNGIVTVNDPTRADGQGLKMTIDEFKDAWSGQNYQLVTTQLASSASTPPPAPSTTKLVWSLPRPDRIGQAVQSAFGGIAAAFVHQIDGVRDNFANLSTDLARTFGVAEPVDLTPPAPENIQYGDYAKNFKYWAYQGNYGTCALMATAAVIAQLTGNGMPVDMNALGQAVIDLAETTVSGVRPGGVPMFQEPSGTYSQDVVTLLNMYNLNADYVTYLKNDGNQALVGLTTALGQGQGVIVSVHNNTIYNAYVNTYFSEYTKGKLLFPNRTDPVSNHAVVVLGVDLTKNLVYLNDSAWQKGQGLPIPLDTFMTAWQYSGYGTVTAELRTT</sequence>
<proteinExistence type="predicted"/>